<gene>
    <name evidence="1" type="ORF">SAMN02745702_01014</name>
    <name evidence="2" type="ORF">SAMN02745702_01657</name>
</gene>
<name>A0A1T4VVK8_9BACT</name>
<evidence type="ECO:0000313" key="1">
    <source>
        <dbReference type="EMBL" id="SKA68531.1"/>
    </source>
</evidence>
<protein>
    <submittedName>
        <fullName evidence="1">Uncharacterized protein</fullName>
    </submittedName>
</protein>
<proteinExistence type="predicted"/>
<evidence type="ECO:0000313" key="2">
    <source>
        <dbReference type="EMBL" id="SKA72673.1"/>
    </source>
</evidence>
<sequence>MQIPLISLREYERHVLRLLGEMADHPDATRGTRDILHVASLGIRRAVEKAAQAKQSPAGVLMRINRELKR</sequence>
<accession>A0A1T4VVK8</accession>
<reference evidence="1 3" key="1">
    <citation type="submission" date="2017-02" db="EMBL/GenBank/DDBJ databases">
        <authorList>
            <person name="Peterson S.W."/>
        </authorList>
    </citation>
    <scope>NUCLEOTIDE SEQUENCE [LARGE SCALE GENOMIC DNA]</scope>
    <source>
        <strain evidence="1 3">DSM 18034</strain>
    </source>
</reference>
<dbReference type="Proteomes" id="UP000189733">
    <property type="component" value="Unassembled WGS sequence"/>
</dbReference>
<keyword evidence="3" id="KW-1185">Reference proteome</keyword>
<organism evidence="1 3">
    <name type="scientific">Desulfobaculum bizertense DSM 18034</name>
    <dbReference type="NCBI Taxonomy" id="1121442"/>
    <lineage>
        <taxon>Bacteria</taxon>
        <taxon>Pseudomonadati</taxon>
        <taxon>Thermodesulfobacteriota</taxon>
        <taxon>Desulfovibrionia</taxon>
        <taxon>Desulfovibrionales</taxon>
        <taxon>Desulfovibrionaceae</taxon>
        <taxon>Desulfobaculum</taxon>
    </lineage>
</organism>
<dbReference type="EMBL" id="FUYA01000005">
    <property type="protein sequence ID" value="SKA72673.1"/>
    <property type="molecule type" value="Genomic_DNA"/>
</dbReference>
<dbReference type="EMBL" id="FUYA01000002">
    <property type="protein sequence ID" value="SKA68531.1"/>
    <property type="molecule type" value="Genomic_DNA"/>
</dbReference>
<dbReference type="RefSeq" id="WP_078684307.1">
    <property type="nucleotide sequence ID" value="NZ_FUYA01000002.1"/>
</dbReference>
<evidence type="ECO:0000313" key="3">
    <source>
        <dbReference type="Proteomes" id="UP000189733"/>
    </source>
</evidence>
<dbReference type="AlphaFoldDB" id="A0A1T4VVK8"/>